<feature type="transmembrane region" description="Helical" evidence="7">
    <location>
        <begin position="238"/>
        <end position="258"/>
    </location>
</feature>
<feature type="domain" description="Major facilitator superfamily (MFS) profile" evidence="8">
    <location>
        <begin position="78"/>
        <end position="512"/>
    </location>
</feature>
<comment type="subcellular location">
    <subcellularLocation>
        <location evidence="1">Membrane</location>
        <topology evidence="1">Multi-pass membrane protein</topology>
    </subcellularLocation>
</comment>
<dbReference type="Pfam" id="PF07690">
    <property type="entry name" value="MFS_1"/>
    <property type="match status" value="1"/>
</dbReference>
<evidence type="ECO:0000313" key="10">
    <source>
        <dbReference type="Proteomes" id="UP000019375"/>
    </source>
</evidence>
<evidence type="ECO:0000256" key="3">
    <source>
        <dbReference type="ARBA" id="ARBA00022692"/>
    </source>
</evidence>
<keyword evidence="3 7" id="KW-0812">Transmembrane</keyword>
<evidence type="ECO:0000256" key="5">
    <source>
        <dbReference type="ARBA" id="ARBA00023136"/>
    </source>
</evidence>
<name>A0A8J2TAY1_ZYGB2</name>
<evidence type="ECO:0000256" key="1">
    <source>
        <dbReference type="ARBA" id="ARBA00004141"/>
    </source>
</evidence>
<evidence type="ECO:0000256" key="6">
    <source>
        <dbReference type="ARBA" id="ARBA00037968"/>
    </source>
</evidence>
<dbReference type="OrthoDB" id="3639251at2759"/>
<feature type="transmembrane region" description="Helical" evidence="7">
    <location>
        <begin position="324"/>
        <end position="342"/>
    </location>
</feature>
<dbReference type="GO" id="GO:0016020">
    <property type="term" value="C:membrane"/>
    <property type="evidence" value="ECO:0007669"/>
    <property type="project" value="UniProtKB-SubCell"/>
</dbReference>
<proteinExistence type="inferred from homology"/>
<keyword evidence="10" id="KW-1185">Reference proteome</keyword>
<dbReference type="Proteomes" id="UP000019375">
    <property type="component" value="Unassembled WGS sequence"/>
</dbReference>
<reference evidence="10" key="1">
    <citation type="journal article" date="2013" name="Genome Announc.">
        <title>Genome sequence of the food spoilage yeast Zygosaccharomyces bailii CLIB 213(T).</title>
        <authorList>
            <person name="Galeote V."/>
            <person name="Bigey F."/>
            <person name="Devillers H."/>
            <person name="Neuveglise C."/>
            <person name="Dequin S."/>
        </authorList>
    </citation>
    <scope>NUCLEOTIDE SEQUENCE [LARGE SCALE GENOMIC DNA]</scope>
    <source>
        <strain evidence="10">CLIB 213 / ATCC 58445 / CBS 680 / CCRC 21525 / NBRC 1098 / NCYC 1416 / NRRL Y-2227</strain>
    </source>
</reference>
<dbReference type="PANTHER" id="PTHR43791:SF15">
    <property type="entry name" value="TRANSPORTER SEO1-RELATED"/>
    <property type="match status" value="1"/>
</dbReference>
<feature type="transmembrane region" description="Helical" evidence="7">
    <location>
        <begin position="453"/>
        <end position="475"/>
    </location>
</feature>
<keyword evidence="2" id="KW-0813">Transport</keyword>
<dbReference type="FunFam" id="1.20.1250.20:FF:000065">
    <property type="entry name" value="Putative MFS pantothenate transporter"/>
    <property type="match status" value="1"/>
</dbReference>
<accession>A0A8J2TAY1</accession>
<dbReference type="SUPFAM" id="SSF103473">
    <property type="entry name" value="MFS general substrate transporter"/>
    <property type="match status" value="1"/>
</dbReference>
<evidence type="ECO:0000256" key="2">
    <source>
        <dbReference type="ARBA" id="ARBA00022448"/>
    </source>
</evidence>
<protein>
    <submittedName>
        <fullName evidence="9">ZYBA0S22-00166g1_1</fullName>
    </submittedName>
</protein>
<dbReference type="InterPro" id="IPR011701">
    <property type="entry name" value="MFS"/>
</dbReference>
<dbReference type="InterPro" id="IPR020846">
    <property type="entry name" value="MFS_dom"/>
</dbReference>
<dbReference type="GO" id="GO:0022857">
    <property type="term" value="F:transmembrane transporter activity"/>
    <property type="evidence" value="ECO:0007669"/>
    <property type="project" value="InterPro"/>
</dbReference>
<feature type="transmembrane region" description="Helical" evidence="7">
    <location>
        <begin position="390"/>
        <end position="413"/>
    </location>
</feature>
<gene>
    <name evidence="9" type="ORF">BN860_00166g</name>
</gene>
<keyword evidence="5 7" id="KW-0472">Membrane</keyword>
<dbReference type="PROSITE" id="PS50850">
    <property type="entry name" value="MFS"/>
    <property type="match status" value="1"/>
</dbReference>
<feature type="transmembrane region" description="Helical" evidence="7">
    <location>
        <begin position="207"/>
        <end position="226"/>
    </location>
</feature>
<feature type="transmembrane region" description="Helical" evidence="7">
    <location>
        <begin position="362"/>
        <end position="381"/>
    </location>
</feature>
<evidence type="ECO:0000256" key="4">
    <source>
        <dbReference type="ARBA" id="ARBA00022989"/>
    </source>
</evidence>
<evidence type="ECO:0000259" key="8">
    <source>
        <dbReference type="PROSITE" id="PS50850"/>
    </source>
</evidence>
<dbReference type="AlphaFoldDB" id="A0A8J2TAY1"/>
<dbReference type="InterPro" id="IPR036259">
    <property type="entry name" value="MFS_trans_sf"/>
</dbReference>
<evidence type="ECO:0000313" key="9">
    <source>
        <dbReference type="EMBL" id="CDF92075.1"/>
    </source>
</evidence>
<keyword evidence="4 7" id="KW-1133">Transmembrane helix</keyword>
<comment type="similarity">
    <text evidence="6">Belongs to the major facilitator superfamily. Allantoate permease family.</text>
</comment>
<feature type="transmembrane region" description="Helical" evidence="7">
    <location>
        <begin position="419"/>
        <end position="441"/>
    </location>
</feature>
<dbReference type="EMBL" id="HG316475">
    <property type="protein sequence ID" value="CDF92075.1"/>
    <property type="molecule type" value="Genomic_DNA"/>
</dbReference>
<feature type="transmembrane region" description="Helical" evidence="7">
    <location>
        <begin position="487"/>
        <end position="507"/>
    </location>
</feature>
<feature type="transmembrane region" description="Helical" evidence="7">
    <location>
        <begin position="115"/>
        <end position="135"/>
    </location>
</feature>
<dbReference type="PANTHER" id="PTHR43791">
    <property type="entry name" value="PERMEASE-RELATED"/>
    <property type="match status" value="1"/>
</dbReference>
<evidence type="ECO:0000256" key="7">
    <source>
        <dbReference type="SAM" id="Phobius"/>
    </source>
</evidence>
<dbReference type="Gene3D" id="1.20.1250.20">
    <property type="entry name" value="MFS general substrate transporter like domains"/>
    <property type="match status" value="2"/>
</dbReference>
<organism evidence="9 10">
    <name type="scientific">Zygosaccharomyces bailii (strain CLIB 213 / ATCC 58445 / CBS 680 / BCRC 21525 / NBRC 1098 / NCYC 1416 / NRRL Y-2227)</name>
    <dbReference type="NCBI Taxonomy" id="1333698"/>
    <lineage>
        <taxon>Eukaryota</taxon>
        <taxon>Fungi</taxon>
        <taxon>Dikarya</taxon>
        <taxon>Ascomycota</taxon>
        <taxon>Saccharomycotina</taxon>
        <taxon>Saccharomycetes</taxon>
        <taxon>Saccharomycetales</taxon>
        <taxon>Saccharomycetaceae</taxon>
        <taxon>Zygosaccharomyces</taxon>
    </lineage>
</organism>
<sequence length="513" mass="58281">MPLKKESIATEVFELGGSKSKEDDEIHWKDLVPSDIELNEEDIEFLNIKVVNQPWYRYFAPTDTPKEKKLILKLDLYILLYLFLSSFVKTLDSSAVSYAYVSGMKEDLDMVGNQLTYQSSCYMAGFILGQIPLTLLSTIIPIHLYLSLMDSIWALFTLFIYKIDDYHQLYALRFCTGLFGSFFFPTVQFILGSWYKHTEISLRSAMYFVASQVGSMATGYIQAAAYKHLEGVAWLKGWQWLYVLAFIITVPISLYGFFTLPGLPEKLRPNKGKHHKLVKIFTEYHLLSDEERKLARLRMIREGRPSNGKLNLKTIIQCLKSERFWVLVIFAIFFSQADGVSSNSGLPLWLKANGYSVYQTNTITTVIPAVTIVFSLVNGIIVDSWNSKPLVYPCVIGYVAVLNMIASIILTAWHVSKGGILFAFFLSGTADSIAAILYSWSNIICSDNAQERALTLSTMNTLGNTFSVWVPLFVWKTVDAPKYKKGYAYNIALDAMMLLLLPCVVLLHKKYRK</sequence>
<feature type="transmembrane region" description="Helical" evidence="7">
    <location>
        <begin position="169"/>
        <end position="195"/>
    </location>
</feature>